<protein>
    <submittedName>
        <fullName evidence="2">Uncharacterized protein</fullName>
    </submittedName>
</protein>
<dbReference type="EMBL" id="KL584765">
    <property type="protein sequence ID" value="KEQ93501.1"/>
    <property type="molecule type" value="Genomic_DNA"/>
</dbReference>
<proteinExistence type="predicted"/>
<sequence>MPVFPLKLPYLPVDRPVSPFFLHPPPLPPPPPTPPPPPPPSRQPDPSPYPTLCAFQPLVRSPGEYRSLHFPFPLFLSCTPTLHL</sequence>
<gene>
    <name evidence="2" type="ORF">AUEXF2481DRAFT_41734</name>
</gene>
<name>A0A074Z380_AURSE</name>
<dbReference type="AlphaFoldDB" id="A0A074Z380"/>
<evidence type="ECO:0000256" key="1">
    <source>
        <dbReference type="SAM" id="MobiDB-lite"/>
    </source>
</evidence>
<evidence type="ECO:0000313" key="3">
    <source>
        <dbReference type="Proteomes" id="UP000030641"/>
    </source>
</evidence>
<dbReference type="RefSeq" id="XP_013342049.1">
    <property type="nucleotide sequence ID" value="XM_013486595.1"/>
</dbReference>
<dbReference type="InParanoid" id="A0A074Z380"/>
<reference evidence="2 3" key="1">
    <citation type="journal article" date="2014" name="BMC Genomics">
        <title>Genome sequencing of four Aureobasidium pullulans varieties: biotechnological potential, stress tolerance, and description of new species.</title>
        <authorList>
            <person name="Gostin Ar C."/>
            <person name="Ohm R.A."/>
            <person name="Kogej T."/>
            <person name="Sonjak S."/>
            <person name="Turk M."/>
            <person name="Zajc J."/>
            <person name="Zalar P."/>
            <person name="Grube M."/>
            <person name="Sun H."/>
            <person name="Han J."/>
            <person name="Sharma A."/>
            <person name="Chiniquy J."/>
            <person name="Ngan C.Y."/>
            <person name="Lipzen A."/>
            <person name="Barry K."/>
            <person name="Grigoriev I.V."/>
            <person name="Gunde-Cimerman N."/>
        </authorList>
    </citation>
    <scope>NUCLEOTIDE SEQUENCE [LARGE SCALE GENOMIC DNA]</scope>
    <source>
        <strain evidence="2 3">EXF-2481</strain>
    </source>
</reference>
<dbReference type="HOGENOM" id="CLU_2527081_0_0_1"/>
<feature type="region of interest" description="Disordered" evidence="1">
    <location>
        <begin position="22"/>
        <end position="50"/>
    </location>
</feature>
<dbReference type="GeneID" id="25366946"/>
<accession>A0A074Z380</accession>
<organism evidence="2 3">
    <name type="scientific">Aureobasidium subglaciale (strain EXF-2481)</name>
    <name type="common">Aureobasidium pullulans var. subglaciale</name>
    <dbReference type="NCBI Taxonomy" id="1043005"/>
    <lineage>
        <taxon>Eukaryota</taxon>
        <taxon>Fungi</taxon>
        <taxon>Dikarya</taxon>
        <taxon>Ascomycota</taxon>
        <taxon>Pezizomycotina</taxon>
        <taxon>Dothideomycetes</taxon>
        <taxon>Dothideomycetidae</taxon>
        <taxon>Dothideales</taxon>
        <taxon>Saccotheciaceae</taxon>
        <taxon>Aureobasidium</taxon>
    </lineage>
</organism>
<feature type="compositionally biased region" description="Pro residues" evidence="1">
    <location>
        <begin position="22"/>
        <end position="49"/>
    </location>
</feature>
<dbReference type="Proteomes" id="UP000030641">
    <property type="component" value="Unassembled WGS sequence"/>
</dbReference>
<evidence type="ECO:0000313" key="2">
    <source>
        <dbReference type="EMBL" id="KEQ93501.1"/>
    </source>
</evidence>
<keyword evidence="3" id="KW-1185">Reference proteome</keyword>